<protein>
    <submittedName>
        <fullName evidence="2">Uncharacterized protein</fullName>
    </submittedName>
</protein>
<keyword evidence="3" id="KW-1185">Reference proteome</keyword>
<reference evidence="2 3" key="1">
    <citation type="journal article" date="2019" name="Genome Biol. Evol.">
        <title>Insights into the evolution of the New World diploid cottons (Gossypium, subgenus Houzingenia) based on genome sequencing.</title>
        <authorList>
            <person name="Grover C.E."/>
            <person name="Arick M.A. 2nd"/>
            <person name="Thrash A."/>
            <person name="Conover J.L."/>
            <person name="Sanders W.S."/>
            <person name="Peterson D.G."/>
            <person name="Frelichowski J.E."/>
            <person name="Scheffler J.A."/>
            <person name="Scheffler B.E."/>
            <person name="Wendel J.F."/>
        </authorList>
    </citation>
    <scope>NUCLEOTIDE SEQUENCE [LARGE SCALE GENOMIC DNA]</scope>
    <source>
        <strain evidence="2">6</strain>
        <tissue evidence="2">Leaf</tissue>
    </source>
</reference>
<keyword evidence="1" id="KW-0812">Transmembrane</keyword>
<dbReference type="EMBL" id="JABFAE010000004">
    <property type="protein sequence ID" value="MBA0826591.1"/>
    <property type="molecule type" value="Genomic_DNA"/>
</dbReference>
<organism evidence="2 3">
    <name type="scientific">Gossypium armourianum</name>
    <dbReference type="NCBI Taxonomy" id="34283"/>
    <lineage>
        <taxon>Eukaryota</taxon>
        <taxon>Viridiplantae</taxon>
        <taxon>Streptophyta</taxon>
        <taxon>Embryophyta</taxon>
        <taxon>Tracheophyta</taxon>
        <taxon>Spermatophyta</taxon>
        <taxon>Magnoliopsida</taxon>
        <taxon>eudicotyledons</taxon>
        <taxon>Gunneridae</taxon>
        <taxon>Pentapetalae</taxon>
        <taxon>rosids</taxon>
        <taxon>malvids</taxon>
        <taxon>Malvales</taxon>
        <taxon>Malvaceae</taxon>
        <taxon>Malvoideae</taxon>
        <taxon>Gossypium</taxon>
    </lineage>
</organism>
<dbReference type="Proteomes" id="UP000593575">
    <property type="component" value="Unassembled WGS sequence"/>
</dbReference>
<sequence length="183" mass="21472">MGLQNRCWFELRCSLLVVLNFSFGLGFYFFFKKPFLSFFEWSIESDESTTDGSKIVFHKLALPDYNSKFIFGVSNLYLVFVKYLMDIVVIYSLLGLHVSSCLQVFEYFASFQTPKGELFMRPVDLMGAVVPVFPAFESHLVRDGYLTRERKAKNNIKEKKFKLLKTKKYGDQLYNLTKNFYLK</sequence>
<keyword evidence="1" id="KW-0472">Membrane</keyword>
<dbReference type="AlphaFoldDB" id="A0A7J9IWS5"/>
<feature type="transmembrane region" description="Helical" evidence="1">
    <location>
        <begin position="12"/>
        <end position="31"/>
    </location>
</feature>
<keyword evidence="1" id="KW-1133">Transmembrane helix</keyword>
<comment type="caution">
    <text evidence="2">The sequence shown here is derived from an EMBL/GenBank/DDBJ whole genome shotgun (WGS) entry which is preliminary data.</text>
</comment>
<name>A0A7J9IWS5_9ROSI</name>
<gene>
    <name evidence="2" type="ORF">Goarm_011422</name>
</gene>
<proteinExistence type="predicted"/>
<evidence type="ECO:0000256" key="1">
    <source>
        <dbReference type="SAM" id="Phobius"/>
    </source>
</evidence>
<feature type="transmembrane region" description="Helical" evidence="1">
    <location>
        <begin position="69"/>
        <end position="94"/>
    </location>
</feature>
<evidence type="ECO:0000313" key="2">
    <source>
        <dbReference type="EMBL" id="MBA0826591.1"/>
    </source>
</evidence>
<evidence type="ECO:0000313" key="3">
    <source>
        <dbReference type="Proteomes" id="UP000593575"/>
    </source>
</evidence>
<accession>A0A7J9IWS5</accession>